<reference evidence="1" key="1">
    <citation type="submission" date="2023-10" db="EMBL/GenBank/DDBJ databases">
        <authorList>
            <person name="Rodriguez Cubillos JULIANA M."/>
            <person name="De Vega J."/>
        </authorList>
    </citation>
    <scope>NUCLEOTIDE SEQUENCE</scope>
</reference>
<evidence type="ECO:0000313" key="2">
    <source>
        <dbReference type="Proteomes" id="UP001177021"/>
    </source>
</evidence>
<dbReference type="EMBL" id="CASHSV030000615">
    <property type="protein sequence ID" value="CAJ2670426.1"/>
    <property type="molecule type" value="Genomic_DNA"/>
</dbReference>
<dbReference type="Proteomes" id="UP001177021">
    <property type="component" value="Unassembled WGS sequence"/>
</dbReference>
<protein>
    <submittedName>
        <fullName evidence="1">Uncharacterized protein</fullName>
    </submittedName>
</protein>
<keyword evidence="2" id="KW-1185">Reference proteome</keyword>
<proteinExistence type="predicted"/>
<evidence type="ECO:0000313" key="1">
    <source>
        <dbReference type="EMBL" id="CAJ2670426.1"/>
    </source>
</evidence>
<name>A0ACB0LPQ9_TRIPR</name>
<comment type="caution">
    <text evidence="1">The sequence shown here is derived from an EMBL/GenBank/DDBJ whole genome shotgun (WGS) entry which is preliminary data.</text>
</comment>
<gene>
    <name evidence="1" type="ORF">MILVUS5_LOCUS34461</name>
</gene>
<sequence>MQGPVQKAHMDGKQTKSGHKQKGLVVFTMLCNLLSSVLNSTLSGSNSNFKFKSLSLSLSLPLLSRSFNILSPPFLCFISNQVTISLFLSLFSLCYKFTSTIVILSLDCSSVFFSLLNSLSNAFKSLPVCFPFHRFYSITIFRPKDL</sequence>
<accession>A0ACB0LPQ9</accession>
<organism evidence="1 2">
    <name type="scientific">Trifolium pratense</name>
    <name type="common">Red clover</name>
    <dbReference type="NCBI Taxonomy" id="57577"/>
    <lineage>
        <taxon>Eukaryota</taxon>
        <taxon>Viridiplantae</taxon>
        <taxon>Streptophyta</taxon>
        <taxon>Embryophyta</taxon>
        <taxon>Tracheophyta</taxon>
        <taxon>Spermatophyta</taxon>
        <taxon>Magnoliopsida</taxon>
        <taxon>eudicotyledons</taxon>
        <taxon>Gunneridae</taxon>
        <taxon>Pentapetalae</taxon>
        <taxon>rosids</taxon>
        <taxon>fabids</taxon>
        <taxon>Fabales</taxon>
        <taxon>Fabaceae</taxon>
        <taxon>Papilionoideae</taxon>
        <taxon>50 kb inversion clade</taxon>
        <taxon>NPAAA clade</taxon>
        <taxon>Hologalegina</taxon>
        <taxon>IRL clade</taxon>
        <taxon>Trifolieae</taxon>
        <taxon>Trifolium</taxon>
    </lineage>
</organism>